<gene>
    <name evidence="1" type="ORF">GCM10010170_070070</name>
</gene>
<name>A0ABP5U5F3_9ACTN</name>
<dbReference type="RefSeq" id="WP_344616876.1">
    <property type="nucleotide sequence ID" value="NZ_BAAARV010000069.1"/>
</dbReference>
<accession>A0ABP5U5F3</accession>
<dbReference type="SUPFAM" id="SSF89447">
    <property type="entry name" value="AbrB/MazE/MraZ-like"/>
    <property type="match status" value="1"/>
</dbReference>
<reference evidence="2" key="1">
    <citation type="journal article" date="2019" name="Int. J. Syst. Evol. Microbiol.">
        <title>The Global Catalogue of Microorganisms (GCM) 10K type strain sequencing project: providing services to taxonomists for standard genome sequencing and annotation.</title>
        <authorList>
            <consortium name="The Broad Institute Genomics Platform"/>
            <consortium name="The Broad Institute Genome Sequencing Center for Infectious Disease"/>
            <person name="Wu L."/>
            <person name="Ma J."/>
        </authorList>
    </citation>
    <scope>NUCLEOTIDE SEQUENCE [LARGE SCALE GENOMIC DNA]</scope>
    <source>
        <strain evidence="2">JCM 3272</strain>
    </source>
</reference>
<dbReference type="InterPro" id="IPR037914">
    <property type="entry name" value="SpoVT-AbrB_sf"/>
</dbReference>
<proteinExistence type="predicted"/>
<organism evidence="1 2">
    <name type="scientific">Dactylosporangium salmoneum</name>
    <dbReference type="NCBI Taxonomy" id="53361"/>
    <lineage>
        <taxon>Bacteria</taxon>
        <taxon>Bacillati</taxon>
        <taxon>Actinomycetota</taxon>
        <taxon>Actinomycetes</taxon>
        <taxon>Micromonosporales</taxon>
        <taxon>Micromonosporaceae</taxon>
        <taxon>Dactylosporangium</taxon>
    </lineage>
</organism>
<evidence type="ECO:0008006" key="3">
    <source>
        <dbReference type="Google" id="ProtNLM"/>
    </source>
</evidence>
<dbReference type="Proteomes" id="UP001501444">
    <property type="component" value="Unassembled WGS sequence"/>
</dbReference>
<comment type="caution">
    <text evidence="1">The sequence shown here is derived from an EMBL/GenBank/DDBJ whole genome shotgun (WGS) entry which is preliminary data.</text>
</comment>
<sequence length="149" mass="16132">MTRPIAPLILSSGGAEPQRPLARPPLPLAAPAEGRSRAWHYAVSTIDNRGRVAETSVVRALGWVAGTRLHVREQGRLIVAILDEQGVFQISRTGHLLIPVAVRRWAGLTPGDRVLLAGDQDRNMIVVHPPEAIDAMVEQLHAIRLGDAS</sequence>
<evidence type="ECO:0000313" key="1">
    <source>
        <dbReference type="EMBL" id="GAA2369583.1"/>
    </source>
</evidence>
<keyword evidence="2" id="KW-1185">Reference proteome</keyword>
<evidence type="ECO:0000313" key="2">
    <source>
        <dbReference type="Proteomes" id="UP001501444"/>
    </source>
</evidence>
<protein>
    <recommendedName>
        <fullName evidence="3">AbrB/MazE/SpoVT family DNA-binding domain-containing protein</fullName>
    </recommendedName>
</protein>
<dbReference type="EMBL" id="BAAARV010000069">
    <property type="protein sequence ID" value="GAA2369583.1"/>
    <property type="molecule type" value="Genomic_DNA"/>
</dbReference>